<keyword evidence="2" id="KW-1185">Reference proteome</keyword>
<dbReference type="EMBL" id="NJHN03000074">
    <property type="protein sequence ID" value="KAH9417745.1"/>
    <property type="molecule type" value="Genomic_DNA"/>
</dbReference>
<reference evidence="1 2" key="2">
    <citation type="journal article" date="2022" name="Mol. Biol. Evol.">
        <title>Comparative Genomics Reveals Insights into the Divergent Evolution of Astigmatic Mites and Household Pest Adaptations.</title>
        <authorList>
            <person name="Xiong Q."/>
            <person name="Wan A.T."/>
            <person name="Liu X."/>
            <person name="Fung C.S."/>
            <person name="Xiao X."/>
            <person name="Malainual N."/>
            <person name="Hou J."/>
            <person name="Wang L."/>
            <person name="Wang M."/>
            <person name="Yang K.Y."/>
            <person name="Cui Y."/>
            <person name="Leung E.L."/>
            <person name="Nong W."/>
            <person name="Shin S.K."/>
            <person name="Au S.W."/>
            <person name="Jeong K.Y."/>
            <person name="Chew F.T."/>
            <person name="Hui J.H."/>
            <person name="Leung T.F."/>
            <person name="Tungtrongchitr A."/>
            <person name="Zhong N."/>
            <person name="Liu Z."/>
            <person name="Tsui S.K."/>
        </authorList>
    </citation>
    <scope>NUCLEOTIDE SEQUENCE [LARGE SCALE GENOMIC DNA]</scope>
    <source>
        <strain evidence="1">Derp</strain>
    </source>
</reference>
<evidence type="ECO:0000313" key="2">
    <source>
        <dbReference type="Proteomes" id="UP000887458"/>
    </source>
</evidence>
<evidence type="ECO:0000313" key="1">
    <source>
        <dbReference type="EMBL" id="KAH9417745.1"/>
    </source>
</evidence>
<protein>
    <submittedName>
        <fullName evidence="1">Uncharacterized protein</fullName>
    </submittedName>
</protein>
<accession>A0ABQ8J5H5</accession>
<proteinExistence type="predicted"/>
<sequence>MKTCSRCHLLAKRQPKRELKIDFDWCVINLAILDGWMAVNINIEPIIIIIIITSSNKSASDLFSPSSSSLLSSILLPKYTQ</sequence>
<name>A0ABQ8J5H5_DERPT</name>
<organism evidence="1 2">
    <name type="scientific">Dermatophagoides pteronyssinus</name>
    <name type="common">European house dust mite</name>
    <dbReference type="NCBI Taxonomy" id="6956"/>
    <lineage>
        <taxon>Eukaryota</taxon>
        <taxon>Metazoa</taxon>
        <taxon>Ecdysozoa</taxon>
        <taxon>Arthropoda</taxon>
        <taxon>Chelicerata</taxon>
        <taxon>Arachnida</taxon>
        <taxon>Acari</taxon>
        <taxon>Acariformes</taxon>
        <taxon>Sarcoptiformes</taxon>
        <taxon>Astigmata</taxon>
        <taxon>Psoroptidia</taxon>
        <taxon>Analgoidea</taxon>
        <taxon>Pyroglyphidae</taxon>
        <taxon>Dermatophagoidinae</taxon>
        <taxon>Dermatophagoides</taxon>
    </lineage>
</organism>
<gene>
    <name evidence="1" type="ORF">DERP_011456</name>
</gene>
<comment type="caution">
    <text evidence="1">The sequence shown here is derived from an EMBL/GenBank/DDBJ whole genome shotgun (WGS) entry which is preliminary data.</text>
</comment>
<dbReference type="Proteomes" id="UP000887458">
    <property type="component" value="Unassembled WGS sequence"/>
</dbReference>
<reference evidence="1 2" key="1">
    <citation type="journal article" date="2018" name="J. Allergy Clin. Immunol.">
        <title>High-quality assembly of Dermatophagoides pteronyssinus genome and transcriptome reveals a wide range of novel allergens.</title>
        <authorList>
            <person name="Liu X.Y."/>
            <person name="Yang K.Y."/>
            <person name="Wang M.Q."/>
            <person name="Kwok J.S."/>
            <person name="Zeng X."/>
            <person name="Yang Z."/>
            <person name="Xiao X.J."/>
            <person name="Lau C.P."/>
            <person name="Li Y."/>
            <person name="Huang Z.M."/>
            <person name="Ba J.G."/>
            <person name="Yim A.K."/>
            <person name="Ouyang C.Y."/>
            <person name="Ngai S.M."/>
            <person name="Chan T.F."/>
            <person name="Leung E.L."/>
            <person name="Liu L."/>
            <person name="Liu Z.G."/>
            <person name="Tsui S.K."/>
        </authorList>
    </citation>
    <scope>NUCLEOTIDE SEQUENCE [LARGE SCALE GENOMIC DNA]</scope>
    <source>
        <strain evidence="1">Derp</strain>
    </source>
</reference>